<gene>
    <name evidence="2" type="ORF">LEN_0919</name>
</gene>
<feature type="transmembrane region" description="Helical" evidence="1">
    <location>
        <begin position="80"/>
        <end position="102"/>
    </location>
</feature>
<evidence type="ECO:0008006" key="4">
    <source>
        <dbReference type="Google" id="ProtNLM"/>
    </source>
</evidence>
<feature type="transmembrane region" description="Helical" evidence="1">
    <location>
        <begin position="6"/>
        <end position="27"/>
    </location>
</feature>
<keyword evidence="1" id="KW-0472">Membrane</keyword>
<protein>
    <recommendedName>
        <fullName evidence="4">Transmembrane protein</fullName>
    </recommendedName>
</protein>
<reference evidence="2 3" key="1">
    <citation type="journal article" date="2017" name="DNA Res.">
        <title>Complete genome sequence and expression profile of the commercial lytic enzyme producer Lysobacter enzymogenes M497-1.</title>
        <authorList>
            <person name="Takami H."/>
            <person name="Toyoda A."/>
            <person name="Uchiyama I."/>
            <person name="Itoh T."/>
            <person name="Takaki Y."/>
            <person name="Arai W."/>
            <person name="Nishi S."/>
            <person name="Kawai M."/>
            <person name="Shinya K."/>
            <person name="Ikeda H."/>
        </authorList>
    </citation>
    <scope>NUCLEOTIDE SEQUENCE [LARGE SCALE GENOMIC DNA]</scope>
    <source>
        <strain evidence="2 3">M497-1</strain>
    </source>
</reference>
<dbReference type="AlphaFoldDB" id="A0AAU9AMJ4"/>
<organism evidence="2 3">
    <name type="scientific">Lysobacter enzymogenes</name>
    <dbReference type="NCBI Taxonomy" id="69"/>
    <lineage>
        <taxon>Bacteria</taxon>
        <taxon>Pseudomonadati</taxon>
        <taxon>Pseudomonadota</taxon>
        <taxon>Gammaproteobacteria</taxon>
        <taxon>Lysobacterales</taxon>
        <taxon>Lysobacteraceae</taxon>
        <taxon>Lysobacter</taxon>
    </lineage>
</organism>
<evidence type="ECO:0000256" key="1">
    <source>
        <dbReference type="SAM" id="Phobius"/>
    </source>
</evidence>
<dbReference type="RefSeq" id="WP_096376828.1">
    <property type="nucleotide sequence ID" value="NZ_AP014940.1"/>
</dbReference>
<proteinExistence type="predicted"/>
<dbReference type="Proteomes" id="UP000218824">
    <property type="component" value="Chromosome"/>
</dbReference>
<evidence type="ECO:0000313" key="2">
    <source>
        <dbReference type="EMBL" id="BAV96406.1"/>
    </source>
</evidence>
<sequence length="151" mass="16041">MDIAMVGKVVLAMLCIALLVVALFLVWLKPVAWVLRRLAPRTLGAPLLDGAAMQAVQFALMSMMPAALTLGLFGAQAPQWLQIAVVAALPWLGLTLGVRLAVRDGERRPLSWPRAGALALPAALVWWLVTALVVSVALLLGFFSPPPMLAG</sequence>
<evidence type="ECO:0000313" key="3">
    <source>
        <dbReference type="Proteomes" id="UP000218824"/>
    </source>
</evidence>
<accession>A0AAU9AMJ4</accession>
<keyword evidence="1" id="KW-0812">Transmembrane</keyword>
<dbReference type="GeneID" id="83062812"/>
<name>A0AAU9AMJ4_LYSEN</name>
<dbReference type="EMBL" id="AP014940">
    <property type="protein sequence ID" value="BAV96406.1"/>
    <property type="molecule type" value="Genomic_DNA"/>
</dbReference>
<dbReference type="KEGG" id="lem:LEN_0919"/>
<keyword evidence="1" id="KW-1133">Transmembrane helix</keyword>
<feature type="transmembrane region" description="Helical" evidence="1">
    <location>
        <begin position="123"/>
        <end position="143"/>
    </location>
</feature>
<feature type="transmembrane region" description="Helical" evidence="1">
    <location>
        <begin position="47"/>
        <end position="68"/>
    </location>
</feature>